<feature type="compositionally biased region" description="Basic and acidic residues" evidence="1">
    <location>
        <begin position="100"/>
        <end position="168"/>
    </location>
</feature>
<organism evidence="4 5">
    <name type="scientific">Hamadaea flava</name>
    <dbReference type="NCBI Taxonomy" id="1742688"/>
    <lineage>
        <taxon>Bacteria</taxon>
        <taxon>Bacillati</taxon>
        <taxon>Actinomycetota</taxon>
        <taxon>Actinomycetes</taxon>
        <taxon>Micromonosporales</taxon>
        <taxon>Micromonosporaceae</taxon>
        <taxon>Hamadaea</taxon>
    </lineage>
</organism>
<dbReference type="RefSeq" id="WP_253761962.1">
    <property type="nucleotide sequence ID" value="NZ_JAMZDZ010000001.1"/>
</dbReference>
<evidence type="ECO:0000259" key="3">
    <source>
        <dbReference type="Pfam" id="PF03413"/>
    </source>
</evidence>
<feature type="chain" id="PRO_5046791652" evidence="2">
    <location>
        <begin position="24"/>
        <end position="168"/>
    </location>
</feature>
<comment type="caution">
    <text evidence="4">The sequence shown here is derived from an EMBL/GenBank/DDBJ whole genome shotgun (WGS) entry which is preliminary data.</text>
</comment>
<evidence type="ECO:0000256" key="2">
    <source>
        <dbReference type="SAM" id="SignalP"/>
    </source>
</evidence>
<dbReference type="Pfam" id="PF03413">
    <property type="entry name" value="PepSY"/>
    <property type="match status" value="1"/>
</dbReference>
<reference evidence="5" key="1">
    <citation type="journal article" date="2019" name="Int. J. Syst. Evol. Microbiol.">
        <title>The Global Catalogue of Microorganisms (GCM) 10K type strain sequencing project: providing services to taxonomists for standard genome sequencing and annotation.</title>
        <authorList>
            <consortium name="The Broad Institute Genomics Platform"/>
            <consortium name="The Broad Institute Genome Sequencing Center for Infectious Disease"/>
            <person name="Wu L."/>
            <person name="Ma J."/>
        </authorList>
    </citation>
    <scope>NUCLEOTIDE SEQUENCE [LARGE SCALE GENOMIC DNA]</scope>
    <source>
        <strain evidence="5">CGMCC 4.7289</strain>
    </source>
</reference>
<dbReference type="Proteomes" id="UP001595816">
    <property type="component" value="Unassembled WGS sequence"/>
</dbReference>
<dbReference type="Gene3D" id="3.10.450.40">
    <property type="match status" value="1"/>
</dbReference>
<feature type="domain" description="PepSY" evidence="3">
    <location>
        <begin position="44"/>
        <end position="98"/>
    </location>
</feature>
<name>A0ABV8LTX9_9ACTN</name>
<protein>
    <submittedName>
        <fullName evidence="4">PepSY domain-containing protein</fullName>
    </submittedName>
</protein>
<dbReference type="EMBL" id="JBHSAY010000015">
    <property type="protein sequence ID" value="MFC4133838.1"/>
    <property type="molecule type" value="Genomic_DNA"/>
</dbReference>
<accession>A0ABV8LTX9</accession>
<sequence length="168" mass="17303">MRTKWIVVAGVTAGVLVSGTAVAAATDRVVPTVASSPSASPAGVSRAEAERIAQALVPGARVVETKRDVDGGRAVWNVHLITAQGAKVEVKVDLSTGAARIDDRRETEPGDDRGRDDSGTDDHGGRGRDDSETDDHGGHGNDDTGTDDHGGHGNDDTGTDDHGGRGRH</sequence>
<feature type="signal peptide" evidence="2">
    <location>
        <begin position="1"/>
        <end position="23"/>
    </location>
</feature>
<evidence type="ECO:0000313" key="5">
    <source>
        <dbReference type="Proteomes" id="UP001595816"/>
    </source>
</evidence>
<gene>
    <name evidence="4" type="ORF">ACFOZ4_24765</name>
</gene>
<keyword evidence="5" id="KW-1185">Reference proteome</keyword>
<proteinExistence type="predicted"/>
<keyword evidence="2" id="KW-0732">Signal</keyword>
<feature type="region of interest" description="Disordered" evidence="1">
    <location>
        <begin position="93"/>
        <end position="168"/>
    </location>
</feature>
<evidence type="ECO:0000256" key="1">
    <source>
        <dbReference type="SAM" id="MobiDB-lite"/>
    </source>
</evidence>
<evidence type="ECO:0000313" key="4">
    <source>
        <dbReference type="EMBL" id="MFC4133838.1"/>
    </source>
</evidence>
<dbReference type="InterPro" id="IPR025711">
    <property type="entry name" value="PepSY"/>
</dbReference>